<sequence length="436" mass="49385">MKLASKGFAITFVNTHSIHHQTSKAANSSDKDDIFAAVRDSGLDIRYTTVSDGLPVEYDDQFMESLLHDMWRHAEEVIVKNSVPTVTCFIADTFFVWASAIAQKFRLLWVSFWTEPALVFTLYYHMDLLRKNHHFDSTDTKKDPIDYIPGVEAIEPKDTASYLQDTDTTTVVHEILNKMFHHVKDADFVLCNTVQEFEPHVIEALQLQQPFHAIGPLFPSGLTKGPVATSLWAESDCIQWLNSKPHGSVLYASFGSYAHISKKDLTEIANGLLLSNVSFVWVLRPDVVSSEDVDPLPVGFRQVVGDRGMIIHWCRQTQVLAHPAVGGFLTHCGWNSILESLWFKVPLLCFPLLTDQFTNRKLVVDDWKVGINLTNQTTIIKEEVSENINRLMNEKLGDQLRIAMKGIHKKLEDAVSPNGSSQKNLEYFINDLDLRK</sequence>
<evidence type="ECO:0000256" key="5">
    <source>
        <dbReference type="RuleBase" id="RU362057"/>
    </source>
</evidence>
<comment type="similarity">
    <text evidence="1 4">Belongs to the UDP-glycosyltransferase family.</text>
</comment>
<comment type="caution">
    <text evidence="6">The sequence shown here is derived from an EMBL/GenBank/DDBJ whole genome shotgun (WGS) entry which is preliminary data.</text>
</comment>
<keyword evidence="3 4" id="KW-0808">Transferase</keyword>
<evidence type="ECO:0000256" key="1">
    <source>
        <dbReference type="ARBA" id="ARBA00009995"/>
    </source>
</evidence>
<dbReference type="FunFam" id="3.40.50.2000:FF:000078">
    <property type="entry name" value="Glycosyltransferase"/>
    <property type="match status" value="1"/>
</dbReference>
<dbReference type="Proteomes" id="UP001359559">
    <property type="component" value="Unassembled WGS sequence"/>
</dbReference>
<evidence type="ECO:0000256" key="2">
    <source>
        <dbReference type="ARBA" id="ARBA00022676"/>
    </source>
</evidence>
<evidence type="ECO:0000256" key="4">
    <source>
        <dbReference type="RuleBase" id="RU003718"/>
    </source>
</evidence>
<dbReference type="Pfam" id="PF00201">
    <property type="entry name" value="UDPGT"/>
    <property type="match status" value="1"/>
</dbReference>
<organism evidence="6 7">
    <name type="scientific">Clitoria ternatea</name>
    <name type="common">Butterfly pea</name>
    <dbReference type="NCBI Taxonomy" id="43366"/>
    <lineage>
        <taxon>Eukaryota</taxon>
        <taxon>Viridiplantae</taxon>
        <taxon>Streptophyta</taxon>
        <taxon>Embryophyta</taxon>
        <taxon>Tracheophyta</taxon>
        <taxon>Spermatophyta</taxon>
        <taxon>Magnoliopsida</taxon>
        <taxon>eudicotyledons</taxon>
        <taxon>Gunneridae</taxon>
        <taxon>Pentapetalae</taxon>
        <taxon>rosids</taxon>
        <taxon>fabids</taxon>
        <taxon>Fabales</taxon>
        <taxon>Fabaceae</taxon>
        <taxon>Papilionoideae</taxon>
        <taxon>50 kb inversion clade</taxon>
        <taxon>NPAAA clade</taxon>
        <taxon>indigoferoid/millettioid clade</taxon>
        <taxon>Phaseoleae</taxon>
        <taxon>Clitoria</taxon>
    </lineage>
</organism>
<name>A0AAN9I240_CLITE</name>
<dbReference type="AlphaFoldDB" id="A0AAN9I240"/>
<dbReference type="Gene3D" id="3.40.50.2000">
    <property type="entry name" value="Glycogen Phosphorylase B"/>
    <property type="match status" value="2"/>
</dbReference>
<proteinExistence type="inferred from homology"/>
<reference evidence="6 7" key="1">
    <citation type="submission" date="2024-01" db="EMBL/GenBank/DDBJ databases">
        <title>The genomes of 5 underutilized Papilionoideae crops provide insights into root nodulation and disease resistance.</title>
        <authorList>
            <person name="Yuan L."/>
        </authorList>
    </citation>
    <scope>NUCLEOTIDE SEQUENCE [LARGE SCALE GENOMIC DNA]</scope>
    <source>
        <strain evidence="6">LY-2023</strain>
        <tissue evidence="6">Leaf</tissue>
    </source>
</reference>
<evidence type="ECO:0000313" key="6">
    <source>
        <dbReference type="EMBL" id="KAK7262269.1"/>
    </source>
</evidence>
<evidence type="ECO:0000313" key="7">
    <source>
        <dbReference type="Proteomes" id="UP001359559"/>
    </source>
</evidence>
<gene>
    <name evidence="6" type="ORF">RJT34_29835</name>
</gene>
<keyword evidence="2 4" id="KW-0328">Glycosyltransferase</keyword>
<dbReference type="InterPro" id="IPR035595">
    <property type="entry name" value="UDP_glycos_trans_CS"/>
</dbReference>
<dbReference type="PROSITE" id="PS00375">
    <property type="entry name" value="UDPGT"/>
    <property type="match status" value="1"/>
</dbReference>
<dbReference type="GO" id="GO:0080043">
    <property type="term" value="F:quercetin 3-O-glucosyltransferase activity"/>
    <property type="evidence" value="ECO:0007669"/>
    <property type="project" value="TreeGrafter"/>
</dbReference>
<protein>
    <recommendedName>
        <fullName evidence="5">Glycosyltransferase</fullName>
        <ecNumber evidence="5">2.4.1.-</ecNumber>
    </recommendedName>
</protein>
<dbReference type="PANTHER" id="PTHR11926:SF1494">
    <property type="entry name" value="FLAVONOL 3-O-GLUCOSYLTRANSFERASE UGT76E12-RELATED"/>
    <property type="match status" value="1"/>
</dbReference>
<accession>A0AAN9I240</accession>
<dbReference type="EC" id="2.4.1.-" evidence="5"/>
<dbReference type="GO" id="GO:0080044">
    <property type="term" value="F:quercetin 7-O-glucosyltransferase activity"/>
    <property type="evidence" value="ECO:0007669"/>
    <property type="project" value="TreeGrafter"/>
</dbReference>
<dbReference type="InterPro" id="IPR002213">
    <property type="entry name" value="UDP_glucos_trans"/>
</dbReference>
<dbReference type="SUPFAM" id="SSF53756">
    <property type="entry name" value="UDP-Glycosyltransferase/glycogen phosphorylase"/>
    <property type="match status" value="1"/>
</dbReference>
<keyword evidence="7" id="KW-1185">Reference proteome</keyword>
<dbReference type="CDD" id="cd03784">
    <property type="entry name" value="GT1_Gtf-like"/>
    <property type="match status" value="1"/>
</dbReference>
<evidence type="ECO:0000256" key="3">
    <source>
        <dbReference type="ARBA" id="ARBA00022679"/>
    </source>
</evidence>
<dbReference type="PANTHER" id="PTHR11926">
    <property type="entry name" value="GLUCOSYL/GLUCURONOSYL TRANSFERASES"/>
    <property type="match status" value="1"/>
</dbReference>
<dbReference type="EMBL" id="JAYKXN010000008">
    <property type="protein sequence ID" value="KAK7262269.1"/>
    <property type="molecule type" value="Genomic_DNA"/>
</dbReference>